<dbReference type="InterPro" id="IPR018391">
    <property type="entry name" value="PQQ_b-propeller_rpt"/>
</dbReference>
<dbReference type="GO" id="GO:0010992">
    <property type="term" value="P:ubiquitin recycling"/>
    <property type="evidence" value="ECO:0007669"/>
    <property type="project" value="TreeGrafter"/>
</dbReference>
<keyword evidence="5" id="KW-1185">Reference proteome</keyword>
<dbReference type="Gene3D" id="2.130.10.10">
    <property type="entry name" value="YVTN repeat-like/Quinoprotein amine dehydrogenase"/>
    <property type="match status" value="1"/>
</dbReference>
<dbReference type="PANTHER" id="PTHR19849">
    <property type="entry name" value="PHOSPHOLIPASE A-2-ACTIVATING PROTEIN"/>
    <property type="match status" value="1"/>
</dbReference>
<dbReference type="SMART" id="SM00320">
    <property type="entry name" value="WD40"/>
    <property type="match status" value="6"/>
</dbReference>
<dbReference type="InterPro" id="IPR036322">
    <property type="entry name" value="WD40_repeat_dom_sf"/>
</dbReference>
<evidence type="ECO:0000313" key="4">
    <source>
        <dbReference type="EMBL" id="KPA39796.1"/>
    </source>
</evidence>
<evidence type="ECO:0000313" key="5">
    <source>
        <dbReference type="Proteomes" id="UP000037904"/>
    </source>
</evidence>
<dbReference type="GO" id="GO:0043161">
    <property type="term" value="P:proteasome-mediated ubiquitin-dependent protein catabolic process"/>
    <property type="evidence" value="ECO:0007669"/>
    <property type="project" value="TreeGrafter"/>
</dbReference>
<dbReference type="GO" id="GO:0043130">
    <property type="term" value="F:ubiquitin binding"/>
    <property type="evidence" value="ECO:0007669"/>
    <property type="project" value="TreeGrafter"/>
</dbReference>
<protein>
    <submittedName>
        <fullName evidence="4">F-box and wd-40 protein cdc4</fullName>
    </submittedName>
</protein>
<dbReference type="EMBL" id="JXCE01000170">
    <property type="protein sequence ID" value="KPA39796.1"/>
    <property type="molecule type" value="Genomic_DNA"/>
</dbReference>
<dbReference type="GO" id="GO:0005634">
    <property type="term" value="C:nucleus"/>
    <property type="evidence" value="ECO:0007669"/>
    <property type="project" value="TreeGrafter"/>
</dbReference>
<dbReference type="PROSITE" id="PS50082">
    <property type="entry name" value="WD_REPEATS_2"/>
    <property type="match status" value="3"/>
</dbReference>
<dbReference type="SMART" id="SM00564">
    <property type="entry name" value="PQQ"/>
    <property type="match status" value="2"/>
</dbReference>
<accession>A0A0M9EUK1</accession>
<feature type="repeat" description="WD" evidence="3">
    <location>
        <begin position="179"/>
        <end position="218"/>
    </location>
</feature>
<dbReference type="GO" id="GO:0005737">
    <property type="term" value="C:cytoplasm"/>
    <property type="evidence" value="ECO:0007669"/>
    <property type="project" value="TreeGrafter"/>
</dbReference>
<dbReference type="InterPro" id="IPR001680">
    <property type="entry name" value="WD40_rpt"/>
</dbReference>
<dbReference type="InterPro" id="IPR020472">
    <property type="entry name" value="WD40_PAC1"/>
</dbReference>
<dbReference type="CDD" id="cd00200">
    <property type="entry name" value="WD40"/>
    <property type="match status" value="1"/>
</dbReference>
<dbReference type="InterPro" id="IPR015943">
    <property type="entry name" value="WD40/YVTN_repeat-like_dom_sf"/>
</dbReference>
<name>A0A0M9EUK1_FUSLA</name>
<dbReference type="PRINTS" id="PR00320">
    <property type="entry name" value="GPROTEINBRPT"/>
</dbReference>
<proteinExistence type="predicted"/>
<dbReference type="OrthoDB" id="190105at2759"/>
<dbReference type="Proteomes" id="UP000037904">
    <property type="component" value="Unassembled WGS sequence"/>
</dbReference>
<dbReference type="InterPro" id="IPR019775">
    <property type="entry name" value="WD40_repeat_CS"/>
</dbReference>
<evidence type="ECO:0000256" key="3">
    <source>
        <dbReference type="PROSITE-ProRule" id="PRU00221"/>
    </source>
</evidence>
<organism evidence="4 5">
    <name type="scientific">Fusarium langsethiae</name>
    <dbReference type="NCBI Taxonomy" id="179993"/>
    <lineage>
        <taxon>Eukaryota</taxon>
        <taxon>Fungi</taxon>
        <taxon>Dikarya</taxon>
        <taxon>Ascomycota</taxon>
        <taxon>Pezizomycotina</taxon>
        <taxon>Sordariomycetes</taxon>
        <taxon>Hypocreomycetidae</taxon>
        <taxon>Hypocreales</taxon>
        <taxon>Nectriaceae</taxon>
        <taxon>Fusarium</taxon>
    </lineage>
</organism>
<evidence type="ECO:0000256" key="1">
    <source>
        <dbReference type="ARBA" id="ARBA00022574"/>
    </source>
</evidence>
<dbReference type="PROSITE" id="PS50294">
    <property type="entry name" value="WD_REPEATS_REGION"/>
    <property type="match status" value="3"/>
</dbReference>
<dbReference type="Pfam" id="PF00400">
    <property type="entry name" value="WD40"/>
    <property type="match status" value="4"/>
</dbReference>
<reference evidence="4 5" key="1">
    <citation type="submission" date="2015-04" db="EMBL/GenBank/DDBJ databases">
        <title>The draft genome sequence of Fusarium langsethiae, a T-2/HT-2 mycotoxin producer.</title>
        <authorList>
            <person name="Lysoe E."/>
            <person name="Divon H.H."/>
            <person name="Terzi V."/>
            <person name="Orru L."/>
            <person name="Lamontanara A."/>
            <person name="Kolseth A.-K."/>
            <person name="Frandsen R.J."/>
            <person name="Nielsen K."/>
            <person name="Thrane U."/>
        </authorList>
    </citation>
    <scope>NUCLEOTIDE SEQUENCE [LARGE SCALE GENOMIC DNA]</scope>
    <source>
        <strain evidence="4 5">Fl201059</strain>
    </source>
</reference>
<gene>
    <name evidence="4" type="ORF">FLAG1_07348</name>
</gene>
<feature type="repeat" description="WD" evidence="3">
    <location>
        <begin position="139"/>
        <end position="178"/>
    </location>
</feature>
<keyword evidence="2" id="KW-0677">Repeat</keyword>
<comment type="caution">
    <text evidence="4">The sequence shown here is derived from an EMBL/GenBank/DDBJ whole genome shotgun (WGS) entry which is preliminary data.</text>
</comment>
<dbReference type="AlphaFoldDB" id="A0A0M9EUK1"/>
<dbReference type="PROSITE" id="PS00678">
    <property type="entry name" value="WD_REPEATS_1"/>
    <property type="match status" value="1"/>
</dbReference>
<evidence type="ECO:0000256" key="2">
    <source>
        <dbReference type="ARBA" id="ARBA00022737"/>
    </source>
</evidence>
<dbReference type="PANTHER" id="PTHR19849:SF1">
    <property type="entry name" value="F-BOX_WD REPEAT-CONTAINING PROTEIN 7"/>
    <property type="match status" value="1"/>
</dbReference>
<feature type="repeat" description="WD" evidence="3">
    <location>
        <begin position="96"/>
        <end position="136"/>
    </location>
</feature>
<sequence length="341" mass="36504">MDLSNQLALKEAPFTATLSEKRVVITALHVGHDFLLVASASGCIYRVDLLTEVVEVLGQVKDVWSLACWDSNVIFGSLNGEIHVLDMKNRETLNTIKGHDSAVRCLAILDSGTIVSGSRDGTIQLWTLESGRLESPSVLRGHTAEVRNIQVHGDVIVSGSYDADARVWSAETGECLHILHGHRSHVHGVAFDGKRVATSSTDGDIRIWDSETGTCTATFVGHGSKAKNVSHLRLVGDALISGGADGSVKSWALSPIDTSPRELASSDGDGTAISTIRVQGGHIIAGTTRGSVKIINFQSGETLHSWTNETCGIAVFQVDFTLEHNPVAVYLKDESVQVTVF</sequence>
<dbReference type="SUPFAM" id="SSF50978">
    <property type="entry name" value="WD40 repeat-like"/>
    <property type="match status" value="1"/>
</dbReference>
<keyword evidence="1 3" id="KW-0853">WD repeat</keyword>